<dbReference type="Proteomes" id="UP000051276">
    <property type="component" value="Unassembled WGS sequence"/>
</dbReference>
<gene>
    <name evidence="6" type="ORF">Ga0074115_10318</name>
    <name evidence="7" type="ORF">Ga0076813_14627</name>
</gene>
<keyword evidence="4" id="KW-0949">S-adenosyl-L-methionine</keyword>
<evidence type="ECO:0000256" key="2">
    <source>
        <dbReference type="ARBA" id="ARBA00022603"/>
    </source>
</evidence>
<dbReference type="EMBL" id="LMXI01000232">
    <property type="protein sequence ID" value="KRT59003.1"/>
    <property type="molecule type" value="Genomic_DNA"/>
</dbReference>
<reference evidence="8 9" key="1">
    <citation type="submission" date="2015-11" db="EMBL/GenBank/DDBJ databases">
        <title>The genome of Candidatus Endoriftia persephone in Ridgeia piscesae and population structure of the North Eastern Pacific vestimentiferan symbionts.</title>
        <authorList>
            <person name="Perez M."/>
            <person name="Juniper K.S."/>
        </authorList>
    </citation>
    <scope>NUCLEOTIDE SEQUENCE [LARGE SCALE GENOMIC DNA]</scope>
    <source>
        <strain evidence="7">Ind10</strain>
        <strain evidence="6">Ind11</strain>
    </source>
</reference>
<dbReference type="CDD" id="cd02440">
    <property type="entry name" value="AdoMet_MTases"/>
    <property type="match status" value="1"/>
</dbReference>
<organism evidence="6 9">
    <name type="scientific">endosymbiont of Ridgeia piscesae</name>
    <dbReference type="NCBI Taxonomy" id="54398"/>
    <lineage>
        <taxon>Bacteria</taxon>
        <taxon>Pseudomonadati</taxon>
        <taxon>Pseudomonadota</taxon>
        <taxon>Gammaproteobacteria</taxon>
        <taxon>sulfur-oxidizing symbionts</taxon>
    </lineage>
</organism>
<dbReference type="GO" id="GO:0006364">
    <property type="term" value="P:rRNA processing"/>
    <property type="evidence" value="ECO:0007669"/>
    <property type="project" value="UniProtKB-KW"/>
</dbReference>
<dbReference type="GO" id="GO:0032259">
    <property type="term" value="P:methylation"/>
    <property type="evidence" value="ECO:0007669"/>
    <property type="project" value="UniProtKB-KW"/>
</dbReference>
<accession>A0A0T5YU74</accession>
<dbReference type="InterPro" id="IPR019614">
    <property type="entry name" value="SAM-dep_methyl-trfase"/>
</dbReference>
<keyword evidence="9" id="KW-1185">Reference proteome</keyword>
<feature type="domain" description="S-adenosylmethionine-dependent methyltransferase" evidence="5">
    <location>
        <begin position="46"/>
        <end position="275"/>
    </location>
</feature>
<keyword evidence="3 7" id="KW-0808">Transferase</keyword>
<evidence type="ECO:0000313" key="8">
    <source>
        <dbReference type="Proteomes" id="UP000051276"/>
    </source>
</evidence>
<dbReference type="PATRIC" id="fig|54398.3.peg.621"/>
<proteinExistence type="predicted"/>
<dbReference type="PANTHER" id="PTHR43042:SF3">
    <property type="entry name" value="RIBOSOMAL RNA LARGE SUBUNIT METHYLTRANSFERASE YWBD-RELATED"/>
    <property type="match status" value="1"/>
</dbReference>
<evidence type="ECO:0000256" key="4">
    <source>
        <dbReference type="ARBA" id="ARBA00022691"/>
    </source>
</evidence>
<dbReference type="Proteomes" id="UP000051634">
    <property type="component" value="Unassembled WGS sequence"/>
</dbReference>
<dbReference type="AlphaFoldDB" id="A0A0T5YU74"/>
<sequence>MHQPVNNLDAFTNRLRKNQRHWRKWARRRSISCYRIYDRDIPEFPLAIDWYEGHLHAQLFARKGIEEPSESEERAIADALSSAMEVPADRLTFKTRRRQRGLTQYQKTGRQGRPMIVQEAGLRFEVDLHSYLDTGLFLDHRTTRSMVREQAAGKRFLNLFAYTGSFSVYAAAGGAEASLTVDLSNTYQEWSQRNLQLNSFGYPRHRLQRADVFEFLIQAERKRERFDLIVLDPPSFSNSKRMQEVLDVQRDHARLIKGCMALLNHGGELIFSNNRRRFRLDESIEQAFDCSEITRQTLPEDFHRHPAHRCWRLKG</sequence>
<dbReference type="Gene3D" id="3.40.50.150">
    <property type="entry name" value="Vaccinia Virus protein VP39"/>
    <property type="match status" value="1"/>
</dbReference>
<evidence type="ECO:0000259" key="5">
    <source>
        <dbReference type="Pfam" id="PF10672"/>
    </source>
</evidence>
<dbReference type="STRING" id="54398.Ga0074115_10318"/>
<dbReference type="InterPro" id="IPR029063">
    <property type="entry name" value="SAM-dependent_MTases_sf"/>
</dbReference>
<dbReference type="GO" id="GO:0008168">
    <property type="term" value="F:methyltransferase activity"/>
    <property type="evidence" value="ECO:0007669"/>
    <property type="project" value="UniProtKB-KW"/>
</dbReference>
<dbReference type="Pfam" id="PF10672">
    <property type="entry name" value="Methyltrans_SAM"/>
    <property type="match status" value="1"/>
</dbReference>
<dbReference type="Gene3D" id="3.30.750.80">
    <property type="entry name" value="RNA methyltransferase domain (HRMD) like"/>
    <property type="match status" value="1"/>
</dbReference>
<evidence type="ECO:0000256" key="3">
    <source>
        <dbReference type="ARBA" id="ARBA00022679"/>
    </source>
</evidence>
<protein>
    <submittedName>
        <fullName evidence="7">23S rRNA (Cytosine1962-C5)-methyltransferase</fullName>
    </submittedName>
    <submittedName>
        <fullName evidence="6">Putative methylase</fullName>
    </submittedName>
</protein>
<dbReference type="SUPFAM" id="SSF53335">
    <property type="entry name" value="S-adenosyl-L-methionine-dependent methyltransferases"/>
    <property type="match status" value="1"/>
</dbReference>
<dbReference type="PANTHER" id="PTHR43042">
    <property type="entry name" value="SAM-DEPENDENT METHYLTRANSFERASE"/>
    <property type="match status" value="1"/>
</dbReference>
<keyword evidence="1" id="KW-0698">rRNA processing</keyword>
<dbReference type="EMBL" id="LDXT01000093">
    <property type="protein sequence ID" value="KRT54121.1"/>
    <property type="molecule type" value="Genomic_DNA"/>
</dbReference>
<evidence type="ECO:0000256" key="1">
    <source>
        <dbReference type="ARBA" id="ARBA00022552"/>
    </source>
</evidence>
<evidence type="ECO:0000313" key="7">
    <source>
        <dbReference type="EMBL" id="KRT59003.1"/>
    </source>
</evidence>
<evidence type="ECO:0000313" key="6">
    <source>
        <dbReference type="EMBL" id="KRT54121.1"/>
    </source>
</evidence>
<evidence type="ECO:0000313" key="9">
    <source>
        <dbReference type="Proteomes" id="UP000051634"/>
    </source>
</evidence>
<keyword evidence="2 6" id="KW-0489">Methyltransferase</keyword>
<comment type="caution">
    <text evidence="6">The sequence shown here is derived from an EMBL/GenBank/DDBJ whole genome shotgun (WGS) entry which is preliminary data.</text>
</comment>
<name>A0A0T5YU74_9GAMM</name>